<comment type="subcellular location">
    <subcellularLocation>
        <location evidence="2">Cell membrane</location>
        <topology evidence="2">Multi-pass membrane protein</topology>
    </subcellularLocation>
    <subcellularLocation>
        <location evidence="1">Membrane</location>
        <location evidence="1">Caveola</location>
        <topology evidence="1">Multi-pass membrane protein</topology>
    </subcellularLocation>
</comment>
<evidence type="ECO:0000256" key="5">
    <source>
        <dbReference type="ARBA" id="ARBA00022692"/>
    </source>
</evidence>
<evidence type="ECO:0000256" key="1">
    <source>
        <dbReference type="ARBA" id="ARBA00004189"/>
    </source>
</evidence>
<dbReference type="GO" id="GO:0043654">
    <property type="term" value="P:recognition of apoptotic cell"/>
    <property type="evidence" value="ECO:0007669"/>
    <property type="project" value="TreeGrafter"/>
</dbReference>
<proteinExistence type="inferred from homology"/>
<evidence type="ECO:0000256" key="6">
    <source>
        <dbReference type="ARBA" id="ARBA00022989"/>
    </source>
</evidence>
<keyword evidence="8" id="KW-1015">Disulfide bond</keyword>
<dbReference type="InterPro" id="IPR002159">
    <property type="entry name" value="CD36_fam"/>
</dbReference>
<dbReference type="PANTHER" id="PTHR11923">
    <property type="entry name" value="SCAVENGER RECEPTOR CLASS B TYPE-1 SR-B1"/>
    <property type="match status" value="1"/>
</dbReference>
<dbReference type="PANTHER" id="PTHR11923:SF110">
    <property type="entry name" value="SCAVENGER RECEPTOR CLASS B MEMBER 1"/>
    <property type="match status" value="1"/>
</dbReference>
<evidence type="ECO:0000256" key="13">
    <source>
        <dbReference type="SAM" id="Phobius"/>
    </source>
</evidence>
<evidence type="ECO:0000256" key="3">
    <source>
        <dbReference type="ARBA" id="ARBA00010532"/>
    </source>
</evidence>
<dbReference type="GO" id="GO:0005737">
    <property type="term" value="C:cytoplasm"/>
    <property type="evidence" value="ECO:0007669"/>
    <property type="project" value="TreeGrafter"/>
</dbReference>
<evidence type="ECO:0000256" key="9">
    <source>
        <dbReference type="ARBA" id="ARBA00023170"/>
    </source>
</evidence>
<dbReference type="Pfam" id="PF01130">
    <property type="entry name" value="CD36"/>
    <property type="match status" value="1"/>
</dbReference>
<keyword evidence="7 13" id="KW-0472">Membrane</keyword>
<keyword evidence="6 13" id="KW-1133">Transmembrane helix</keyword>
<dbReference type="GO" id="GO:0034381">
    <property type="term" value="P:plasma lipoprotein particle clearance"/>
    <property type="evidence" value="ECO:0007669"/>
    <property type="project" value="TreeGrafter"/>
</dbReference>
<evidence type="ECO:0000256" key="11">
    <source>
        <dbReference type="ARBA" id="ARBA00040821"/>
    </source>
</evidence>
<dbReference type="AlphaFoldDB" id="A0A8D2LB30"/>
<evidence type="ECO:0000256" key="4">
    <source>
        <dbReference type="ARBA" id="ARBA00022475"/>
    </source>
</evidence>
<comment type="similarity">
    <text evidence="3">Belongs to the CD36 family.</text>
</comment>
<organism evidence="14 15">
    <name type="scientific">Varanus komodoensis</name>
    <name type="common">Komodo dragon</name>
    <dbReference type="NCBI Taxonomy" id="61221"/>
    <lineage>
        <taxon>Eukaryota</taxon>
        <taxon>Metazoa</taxon>
        <taxon>Chordata</taxon>
        <taxon>Craniata</taxon>
        <taxon>Vertebrata</taxon>
        <taxon>Euteleostomi</taxon>
        <taxon>Lepidosauria</taxon>
        <taxon>Squamata</taxon>
        <taxon>Bifurcata</taxon>
        <taxon>Unidentata</taxon>
        <taxon>Episquamata</taxon>
        <taxon>Toxicofera</taxon>
        <taxon>Anguimorpha</taxon>
        <taxon>Paleoanguimorpha</taxon>
        <taxon>Varanoidea</taxon>
        <taxon>Varanidae</taxon>
        <taxon>Varanus</taxon>
    </lineage>
</organism>
<dbReference type="GO" id="GO:0033344">
    <property type="term" value="P:cholesterol efflux"/>
    <property type="evidence" value="ECO:0007669"/>
    <property type="project" value="TreeGrafter"/>
</dbReference>
<dbReference type="GO" id="GO:0005901">
    <property type="term" value="C:caveola"/>
    <property type="evidence" value="ECO:0007669"/>
    <property type="project" value="UniProtKB-SubCell"/>
</dbReference>
<feature type="transmembrane region" description="Helical" evidence="13">
    <location>
        <begin position="378"/>
        <end position="399"/>
    </location>
</feature>
<evidence type="ECO:0000256" key="12">
    <source>
        <dbReference type="ARBA" id="ARBA00042244"/>
    </source>
</evidence>
<name>A0A8D2LB30_VARKO</name>
<accession>A0A8D2LB30</accession>
<dbReference type="GO" id="GO:0070508">
    <property type="term" value="P:cholesterol import"/>
    <property type="evidence" value="ECO:0007669"/>
    <property type="project" value="TreeGrafter"/>
</dbReference>
<keyword evidence="10" id="KW-0325">Glycoprotein</keyword>
<evidence type="ECO:0000313" key="15">
    <source>
        <dbReference type="Proteomes" id="UP000694545"/>
    </source>
</evidence>
<evidence type="ECO:0000256" key="2">
    <source>
        <dbReference type="ARBA" id="ARBA00004651"/>
    </source>
</evidence>
<evidence type="ECO:0000313" key="14">
    <source>
        <dbReference type="Ensembl" id="ENSVKKP00000019272.1"/>
    </source>
</evidence>
<keyword evidence="5 13" id="KW-0812">Transmembrane</keyword>
<keyword evidence="9" id="KW-0675">Receptor</keyword>
<evidence type="ECO:0000256" key="10">
    <source>
        <dbReference type="ARBA" id="ARBA00023180"/>
    </source>
</evidence>
<dbReference type="GO" id="GO:0030169">
    <property type="term" value="F:low-density lipoprotein particle binding"/>
    <property type="evidence" value="ECO:0007669"/>
    <property type="project" value="TreeGrafter"/>
</dbReference>
<dbReference type="Proteomes" id="UP000694545">
    <property type="component" value="Unplaced"/>
</dbReference>
<dbReference type="Ensembl" id="ENSVKKT00000019746.1">
    <property type="protein sequence ID" value="ENSVKKP00000019272.1"/>
    <property type="gene ID" value="ENSVKKG00000013086.1"/>
</dbReference>
<evidence type="ECO:0000256" key="8">
    <source>
        <dbReference type="ARBA" id="ARBA00023157"/>
    </source>
</evidence>
<dbReference type="OMA" id="DENYWIN"/>
<sequence length="451" mass="50725">DMPFPFSMSIYLFEVMNSKQVLLGAKPVLNQRGPYVYRETRQKENVTFYDNGTVSFLEYRRFYFLPDQSNGSESDYIVIPNPIVMGASLMLENMPFGVKLSFTSALALFGQKAFMNRTVGQILWGYDDPLLEFLNTIKPGMLPFKGKFGLFSELNGTSTGLFTVYTGMDDISKIHMVDSWNGLKKLSYWRSDQCNMINGTAGEIWPPFMTPSTPVEFYSPDACRSMTLEYVQSGQFKGIPTFRYTGQKTLFSNGTDYPPNEGFCPCRQSGLLNVSSCRYNVSLFLSQPHFLNADPALLDTVVGLHPSEEQHGFYLDVHPLTGVPLSCAIRMQLSLFMKQVNGILKLIFAVFEQGAEIEGDVVSEFYNNLVLLPALLEYAQYFLVGLGGILLIIAAILGLKSKVGIRQALNHRAYFLFHAMIYCLLIINQIENAYLCCSAILAFPFKPFLIV</sequence>
<dbReference type="PRINTS" id="PR01609">
    <property type="entry name" value="CD36FAMILY"/>
</dbReference>
<dbReference type="GO" id="GO:0005044">
    <property type="term" value="F:scavenger receptor activity"/>
    <property type="evidence" value="ECO:0007669"/>
    <property type="project" value="TreeGrafter"/>
</dbReference>
<reference evidence="14" key="2">
    <citation type="submission" date="2025-09" db="UniProtKB">
        <authorList>
            <consortium name="Ensembl"/>
        </authorList>
    </citation>
    <scope>IDENTIFICATION</scope>
</reference>
<evidence type="ECO:0000256" key="7">
    <source>
        <dbReference type="ARBA" id="ARBA00023136"/>
    </source>
</evidence>
<keyword evidence="15" id="KW-1185">Reference proteome</keyword>
<dbReference type="GO" id="GO:0008289">
    <property type="term" value="F:lipid binding"/>
    <property type="evidence" value="ECO:0007669"/>
    <property type="project" value="TreeGrafter"/>
</dbReference>
<protein>
    <recommendedName>
        <fullName evidence="11">Scavenger receptor class B member 1</fullName>
    </recommendedName>
    <alternativeName>
        <fullName evidence="12">SR-BI</fullName>
    </alternativeName>
</protein>
<reference evidence="14" key="1">
    <citation type="submission" date="2025-08" db="UniProtKB">
        <authorList>
            <consortium name="Ensembl"/>
        </authorList>
    </citation>
    <scope>IDENTIFICATION</scope>
</reference>
<keyword evidence="4" id="KW-1003">Cell membrane</keyword>